<dbReference type="EMBL" id="GBRH01278539">
    <property type="protein sequence ID" value="JAD19356.1"/>
    <property type="molecule type" value="Transcribed_RNA"/>
</dbReference>
<dbReference type="AlphaFoldDB" id="A0A0A8XZP2"/>
<name>A0A0A8XZP2_ARUDO</name>
<proteinExistence type="predicted"/>
<organism evidence="1">
    <name type="scientific">Arundo donax</name>
    <name type="common">Giant reed</name>
    <name type="synonym">Donax arundinaceus</name>
    <dbReference type="NCBI Taxonomy" id="35708"/>
    <lineage>
        <taxon>Eukaryota</taxon>
        <taxon>Viridiplantae</taxon>
        <taxon>Streptophyta</taxon>
        <taxon>Embryophyta</taxon>
        <taxon>Tracheophyta</taxon>
        <taxon>Spermatophyta</taxon>
        <taxon>Magnoliopsida</taxon>
        <taxon>Liliopsida</taxon>
        <taxon>Poales</taxon>
        <taxon>Poaceae</taxon>
        <taxon>PACMAD clade</taxon>
        <taxon>Arundinoideae</taxon>
        <taxon>Arundineae</taxon>
        <taxon>Arundo</taxon>
    </lineage>
</organism>
<reference evidence="1" key="2">
    <citation type="journal article" date="2015" name="Data Brief">
        <title>Shoot transcriptome of the giant reed, Arundo donax.</title>
        <authorList>
            <person name="Barrero R.A."/>
            <person name="Guerrero F.D."/>
            <person name="Moolhuijzen P."/>
            <person name="Goolsby J.A."/>
            <person name="Tidwell J."/>
            <person name="Bellgard S.E."/>
            <person name="Bellgard M.I."/>
        </authorList>
    </citation>
    <scope>NUCLEOTIDE SEQUENCE</scope>
    <source>
        <tissue evidence="1">Shoot tissue taken approximately 20 cm above the soil surface</tissue>
    </source>
</reference>
<sequence>MTTMYGVGVHSHVRVVLHTLARIDFRKTNKCVNL</sequence>
<accession>A0A0A8XZP2</accession>
<protein>
    <submittedName>
        <fullName evidence="1">Uncharacterized protein</fullName>
    </submittedName>
</protein>
<reference evidence="1" key="1">
    <citation type="submission" date="2014-09" db="EMBL/GenBank/DDBJ databases">
        <authorList>
            <person name="Magalhaes I.L.F."/>
            <person name="Oliveira U."/>
            <person name="Santos F.R."/>
            <person name="Vidigal T.H.D.A."/>
            <person name="Brescovit A.D."/>
            <person name="Santos A.J."/>
        </authorList>
    </citation>
    <scope>NUCLEOTIDE SEQUENCE</scope>
    <source>
        <tissue evidence="1">Shoot tissue taken approximately 20 cm above the soil surface</tissue>
    </source>
</reference>
<evidence type="ECO:0000313" key="1">
    <source>
        <dbReference type="EMBL" id="JAD19356.1"/>
    </source>
</evidence>